<keyword evidence="2" id="KW-0812">Transmembrane</keyword>
<evidence type="ECO:0000256" key="2">
    <source>
        <dbReference type="SAM" id="Phobius"/>
    </source>
</evidence>
<feature type="coiled-coil region" evidence="1">
    <location>
        <begin position="5"/>
        <end position="84"/>
    </location>
</feature>
<evidence type="ECO:0000256" key="1">
    <source>
        <dbReference type="SAM" id="Coils"/>
    </source>
</evidence>
<evidence type="ECO:0000313" key="3">
    <source>
        <dbReference type="EMBL" id="CAD9639167.1"/>
    </source>
</evidence>
<sequence>MAAARAAVAQELARAEAALTSEKEKLGRLKREAIELATAHDAAVEELSQERKRRVELSAELEEARTARDQAAQQAAKLQQSQEQYLEVQKGAGASGGLKFAAGAPATVPEAAAQAIFGDLEMGRSGVTLGELGLGDLQGLHCLDRALQGIAVLMAWRSDMRLAVFGLWLLCHLIYMLNMVYSRVF</sequence>
<feature type="transmembrane region" description="Helical" evidence="2">
    <location>
        <begin position="162"/>
        <end position="181"/>
    </location>
</feature>
<dbReference type="AlphaFoldDB" id="A0A7S2QD29"/>
<reference evidence="3" key="1">
    <citation type="submission" date="2021-01" db="EMBL/GenBank/DDBJ databases">
        <authorList>
            <person name="Corre E."/>
            <person name="Pelletier E."/>
            <person name="Niang G."/>
            <person name="Scheremetjew M."/>
            <person name="Finn R."/>
            <person name="Kale V."/>
            <person name="Holt S."/>
            <person name="Cochrane G."/>
            <person name="Meng A."/>
            <person name="Brown T."/>
            <person name="Cohen L."/>
        </authorList>
    </citation>
    <scope>NUCLEOTIDE SEQUENCE</scope>
    <source>
        <strain evidence="3">RCC3387</strain>
    </source>
</reference>
<proteinExistence type="predicted"/>
<keyword evidence="1" id="KW-0175">Coiled coil</keyword>
<accession>A0A7S2QD29</accession>
<dbReference type="EMBL" id="HBGW01089793">
    <property type="protein sequence ID" value="CAD9639167.1"/>
    <property type="molecule type" value="Transcribed_RNA"/>
</dbReference>
<name>A0A7S2QD29_9DINO</name>
<keyword evidence="2" id="KW-0472">Membrane</keyword>
<protein>
    <submittedName>
        <fullName evidence="3">Uncharacterized protein</fullName>
    </submittedName>
</protein>
<organism evidence="3">
    <name type="scientific">Zooxanthella nutricula</name>
    <dbReference type="NCBI Taxonomy" id="1333877"/>
    <lineage>
        <taxon>Eukaryota</taxon>
        <taxon>Sar</taxon>
        <taxon>Alveolata</taxon>
        <taxon>Dinophyceae</taxon>
        <taxon>Peridiniales</taxon>
        <taxon>Peridiniales incertae sedis</taxon>
        <taxon>Zooxanthella</taxon>
    </lineage>
</organism>
<gene>
    <name evidence="3" type="ORF">BRAN1462_LOCUS56989</name>
</gene>
<keyword evidence="2" id="KW-1133">Transmembrane helix</keyword>